<keyword evidence="6 16" id="KW-0812">Transmembrane</keyword>
<evidence type="ECO:0000256" key="5">
    <source>
        <dbReference type="ARBA" id="ARBA00022630"/>
    </source>
</evidence>
<evidence type="ECO:0000313" key="20">
    <source>
        <dbReference type="Proteomes" id="UP000193689"/>
    </source>
</evidence>
<dbReference type="PRINTS" id="PR00420">
    <property type="entry name" value="RNGMNOXGNASE"/>
</dbReference>
<evidence type="ECO:0000256" key="2">
    <source>
        <dbReference type="ARBA" id="ARBA00004154"/>
    </source>
</evidence>
<keyword evidence="5 16" id="KW-0285">Flavoprotein</keyword>
<feature type="transmembrane region" description="Helical" evidence="16">
    <location>
        <begin position="441"/>
        <end position="457"/>
    </location>
</feature>
<feature type="transmembrane region" description="Helical" evidence="16">
    <location>
        <begin position="469"/>
        <end position="488"/>
    </location>
</feature>
<dbReference type="InterPro" id="IPR013698">
    <property type="entry name" value="Squalene_epoxidase"/>
</dbReference>
<dbReference type="GeneID" id="63776428"/>
<dbReference type="InParanoid" id="A0A1Y2E1W0"/>
<dbReference type="EMBL" id="MCFJ01000006">
    <property type="protein sequence ID" value="ORY65489.1"/>
    <property type="molecule type" value="Genomic_DNA"/>
</dbReference>
<evidence type="ECO:0000313" key="19">
    <source>
        <dbReference type="EMBL" id="ORY65489.1"/>
    </source>
</evidence>
<dbReference type="UniPathway" id="UPA00767">
    <property type="reaction ID" value="UER00752"/>
</dbReference>
<protein>
    <recommendedName>
        <fullName evidence="16">Squalene monooxygenase</fullName>
        <ecNumber evidence="16">1.14.14.17</ecNumber>
    </recommendedName>
</protein>
<dbReference type="AlphaFoldDB" id="A0A1Y2E1W0"/>
<dbReference type="EC" id="1.14.14.17" evidence="16"/>
<evidence type="ECO:0000256" key="6">
    <source>
        <dbReference type="ARBA" id="ARBA00022692"/>
    </source>
</evidence>
<reference evidence="19 20" key="1">
    <citation type="submission" date="2016-07" db="EMBL/GenBank/DDBJ databases">
        <title>Pervasive Adenine N6-methylation of Active Genes in Fungi.</title>
        <authorList>
            <consortium name="DOE Joint Genome Institute"/>
            <person name="Mondo S.J."/>
            <person name="Dannebaum R.O."/>
            <person name="Kuo R.C."/>
            <person name="Labutti K."/>
            <person name="Haridas S."/>
            <person name="Kuo A."/>
            <person name="Salamov A."/>
            <person name="Ahrendt S.R."/>
            <person name="Lipzen A."/>
            <person name="Sullivan W."/>
            <person name="Andreopoulos W.B."/>
            <person name="Clum A."/>
            <person name="Lindquist E."/>
            <person name="Daum C."/>
            <person name="Ramamoorthy G.K."/>
            <person name="Gryganskyi A."/>
            <person name="Culley D."/>
            <person name="Magnuson J.K."/>
            <person name="James T.Y."/>
            <person name="O'Malley M.A."/>
            <person name="Stajich J.E."/>
            <person name="Spatafora J.W."/>
            <person name="Visel A."/>
            <person name="Grigoriev I.V."/>
        </authorList>
    </citation>
    <scope>NUCLEOTIDE SEQUENCE [LARGE SCALE GENOMIC DNA]</scope>
    <source>
        <strain evidence="19 20">CBS 129021</strain>
    </source>
</reference>
<keyword evidence="7 16" id="KW-0256">Endoplasmic reticulum</keyword>
<keyword evidence="11 16" id="KW-1133">Transmembrane helix</keyword>
<comment type="cofactor">
    <cofactor evidence="1 16">
        <name>FAD</name>
        <dbReference type="ChEBI" id="CHEBI:57692"/>
    </cofactor>
</comment>
<comment type="subcellular location">
    <subcellularLocation>
        <location evidence="3 16">Endoplasmic reticulum membrane</location>
        <topology evidence="3 16">Multi-pass membrane protein</topology>
    </subcellularLocation>
    <subcellularLocation>
        <location evidence="2">Microsome membrane</location>
        <topology evidence="2">Multi-pass membrane protein</topology>
    </subcellularLocation>
</comment>
<name>A0A1Y2E1W0_9PEZI</name>
<evidence type="ECO:0000256" key="3">
    <source>
        <dbReference type="ARBA" id="ARBA00004477"/>
    </source>
</evidence>
<dbReference type="InterPro" id="IPR040125">
    <property type="entry name" value="Squalene_monox"/>
</dbReference>
<dbReference type="SUPFAM" id="SSF51905">
    <property type="entry name" value="FAD/NAD(P)-binding domain"/>
    <property type="match status" value="1"/>
</dbReference>
<evidence type="ECO:0000256" key="8">
    <source>
        <dbReference type="ARBA" id="ARBA00022827"/>
    </source>
</evidence>
<dbReference type="Pfam" id="PF01266">
    <property type="entry name" value="DAO"/>
    <property type="match status" value="1"/>
</dbReference>
<accession>A0A1Y2E1W0</accession>
<evidence type="ECO:0000256" key="10">
    <source>
        <dbReference type="ARBA" id="ARBA00022955"/>
    </source>
</evidence>
<feature type="domain" description="FAD dependent oxidoreductase" evidence="17">
    <location>
        <begin position="22"/>
        <end position="51"/>
    </location>
</feature>
<dbReference type="Pfam" id="PF08491">
    <property type="entry name" value="SE"/>
    <property type="match status" value="1"/>
</dbReference>
<evidence type="ECO:0000256" key="9">
    <source>
        <dbReference type="ARBA" id="ARBA00022848"/>
    </source>
</evidence>
<comment type="caution">
    <text evidence="19">The sequence shown here is derived from an EMBL/GenBank/DDBJ whole genome shotgun (WGS) entry which is preliminary data.</text>
</comment>
<evidence type="ECO:0000256" key="13">
    <source>
        <dbReference type="ARBA" id="ARBA00023136"/>
    </source>
</evidence>
<evidence type="ECO:0000256" key="4">
    <source>
        <dbReference type="ARBA" id="ARBA00008802"/>
    </source>
</evidence>
<dbReference type="GO" id="GO:0006696">
    <property type="term" value="P:ergosterol biosynthetic process"/>
    <property type="evidence" value="ECO:0007669"/>
    <property type="project" value="TreeGrafter"/>
</dbReference>
<evidence type="ECO:0000256" key="11">
    <source>
        <dbReference type="ARBA" id="ARBA00022989"/>
    </source>
</evidence>
<dbReference type="PANTHER" id="PTHR10835">
    <property type="entry name" value="SQUALENE MONOOXYGENASE"/>
    <property type="match status" value="1"/>
</dbReference>
<dbReference type="PANTHER" id="PTHR10835:SF0">
    <property type="entry name" value="SQUALENE MONOOXYGENASE"/>
    <property type="match status" value="1"/>
</dbReference>
<dbReference type="InterPro" id="IPR036188">
    <property type="entry name" value="FAD/NAD-bd_sf"/>
</dbReference>
<comment type="similarity">
    <text evidence="4 16">Belongs to the squalene monooxygenase family.</text>
</comment>
<organism evidence="19 20">
    <name type="scientific">Pseudomassariella vexata</name>
    <dbReference type="NCBI Taxonomy" id="1141098"/>
    <lineage>
        <taxon>Eukaryota</taxon>
        <taxon>Fungi</taxon>
        <taxon>Dikarya</taxon>
        <taxon>Ascomycota</taxon>
        <taxon>Pezizomycotina</taxon>
        <taxon>Sordariomycetes</taxon>
        <taxon>Xylariomycetidae</taxon>
        <taxon>Amphisphaeriales</taxon>
        <taxon>Pseudomassariaceae</taxon>
        <taxon>Pseudomassariella</taxon>
    </lineage>
</organism>
<feature type="transmembrane region" description="Helical" evidence="16">
    <location>
        <begin position="23"/>
        <end position="41"/>
    </location>
</feature>
<keyword evidence="13 16" id="KW-0472">Membrane</keyword>
<evidence type="ECO:0000256" key="1">
    <source>
        <dbReference type="ARBA" id="ARBA00001974"/>
    </source>
</evidence>
<evidence type="ECO:0000256" key="16">
    <source>
        <dbReference type="RuleBase" id="RU367121"/>
    </source>
</evidence>
<sequence length="492" mass="54117">MTTETITQDERAQRRQMYHEADVVVVGAGVFGCAIAFALANQDRSVLLLERWMKEPDRIVGELMQPGGVQALKQLGLGHTIEDIDAIPCTGYDVIFHGNHVVIPYPEIRSVNGRASVSAKGDEKAGGPAGCSFHHGRFITKLRETCLKHPNITVVETEAIKTIKGEHNPEILGVEARTVDQSTGEKKPDFFFGQLTIIADGYASKFRKQYIDRAPIVKSKFYALELIDCPLPHPGFGHVVIGDGSPVLLYQIGTHETRALIDVPENCPAAAPSLGGVRNYISNVVLPSLPPVIQPSFREALEKDNKIPRSMPNSWLPPTRQCYPGLVLLGDAMNMRHPLTGGGMTVALNDVVILTDLLAPERIPNFGDTGAIASAMSTFHWRRKRLTSIINVLAMALYSLFSAADPNLGKLQRGCFAYFEKGITADPMALMGGLIHNPLNLAYHFFAVAFLAIWVDMKNTGLWNVPVNLWNAISVLWTASMVFLPVMWRELM</sequence>
<keyword evidence="10" id="KW-0444">Lipid biosynthesis</keyword>
<keyword evidence="12 16" id="KW-0560">Oxidoreductase</keyword>
<dbReference type="Proteomes" id="UP000193689">
    <property type="component" value="Unassembled WGS sequence"/>
</dbReference>
<evidence type="ECO:0000259" key="18">
    <source>
        <dbReference type="Pfam" id="PF08491"/>
    </source>
</evidence>
<dbReference type="OrthoDB" id="1678617at2759"/>
<evidence type="ECO:0000259" key="17">
    <source>
        <dbReference type="Pfam" id="PF01266"/>
    </source>
</evidence>
<keyword evidence="20" id="KW-1185">Reference proteome</keyword>
<keyword evidence="10" id="KW-0443">Lipid metabolism</keyword>
<keyword evidence="14" id="KW-0753">Steroid metabolism</keyword>
<keyword evidence="8 16" id="KW-0274">FAD</keyword>
<evidence type="ECO:0000256" key="14">
    <source>
        <dbReference type="ARBA" id="ARBA00023221"/>
    </source>
</evidence>
<dbReference type="GO" id="GO:0005789">
    <property type="term" value="C:endoplasmic reticulum membrane"/>
    <property type="evidence" value="ECO:0007669"/>
    <property type="project" value="UniProtKB-SubCell"/>
</dbReference>
<evidence type="ECO:0000256" key="7">
    <source>
        <dbReference type="ARBA" id="ARBA00022824"/>
    </source>
</evidence>
<feature type="domain" description="Squalene epoxidase" evidence="18">
    <location>
        <begin position="193"/>
        <end position="470"/>
    </location>
</feature>
<comment type="pathway">
    <text evidence="15">Steroid metabolism; ergosterol biosynthesis.</text>
</comment>
<evidence type="ECO:0000256" key="15">
    <source>
        <dbReference type="ARBA" id="ARBA00029435"/>
    </source>
</evidence>
<dbReference type="FunFam" id="3.50.50.60:FF:000166">
    <property type="entry name" value="Squalene monooxygenase Erg1"/>
    <property type="match status" value="1"/>
</dbReference>
<dbReference type="RefSeq" id="XP_040716641.1">
    <property type="nucleotide sequence ID" value="XM_040860216.1"/>
</dbReference>
<comment type="catalytic activity">
    <reaction evidence="16">
        <text>squalene + reduced [NADPH--hemoprotein reductase] + O2 = (S)-2,3-epoxysqualene + oxidized [NADPH--hemoprotein reductase] + H2O + H(+)</text>
        <dbReference type="Rhea" id="RHEA:25282"/>
        <dbReference type="Rhea" id="RHEA-COMP:11964"/>
        <dbReference type="Rhea" id="RHEA-COMP:11965"/>
        <dbReference type="ChEBI" id="CHEBI:15377"/>
        <dbReference type="ChEBI" id="CHEBI:15378"/>
        <dbReference type="ChEBI" id="CHEBI:15379"/>
        <dbReference type="ChEBI" id="CHEBI:15440"/>
        <dbReference type="ChEBI" id="CHEBI:15441"/>
        <dbReference type="ChEBI" id="CHEBI:57618"/>
        <dbReference type="ChEBI" id="CHEBI:58210"/>
        <dbReference type="EC" id="1.14.14.17"/>
    </reaction>
</comment>
<evidence type="ECO:0000256" key="12">
    <source>
        <dbReference type="ARBA" id="ARBA00023002"/>
    </source>
</evidence>
<proteinExistence type="inferred from homology"/>
<gene>
    <name evidence="19" type="ORF">BCR38DRAFT_432942</name>
</gene>
<keyword evidence="10" id="KW-0752">Steroid biosynthesis</keyword>
<dbReference type="Gene3D" id="3.50.50.60">
    <property type="entry name" value="FAD/NAD(P)-binding domain"/>
    <property type="match status" value="1"/>
</dbReference>
<dbReference type="InterPro" id="IPR006076">
    <property type="entry name" value="FAD-dep_OxRdtase"/>
</dbReference>
<keyword evidence="9" id="KW-0492">Microsome</keyword>
<dbReference type="FunCoup" id="A0A1Y2E1W0">
    <property type="interactions" value="183"/>
</dbReference>
<dbReference type="GO" id="GO:0050660">
    <property type="term" value="F:flavin adenine dinucleotide binding"/>
    <property type="evidence" value="ECO:0007669"/>
    <property type="project" value="UniProtKB-UniRule"/>
</dbReference>
<dbReference type="GO" id="GO:0004506">
    <property type="term" value="F:squalene monooxygenase activity"/>
    <property type="evidence" value="ECO:0007669"/>
    <property type="project" value="UniProtKB-UniRule"/>
</dbReference>
<comment type="function">
    <text evidence="16">Catalyzes the stereospecific oxidation of squalene to (S)-2,3-epoxysqualene, and is considered to be a rate-limiting enzyme in steroid biosynthesis.</text>
</comment>
<dbReference type="STRING" id="1141098.A0A1Y2E1W0"/>